<dbReference type="SUPFAM" id="SSF53474">
    <property type="entry name" value="alpha/beta-Hydrolases"/>
    <property type="match status" value="1"/>
</dbReference>
<organism evidence="1 2">
    <name type="scientific">Maribacter algicola</name>
    <dbReference type="NCBI Taxonomy" id="2498892"/>
    <lineage>
        <taxon>Bacteria</taxon>
        <taxon>Pseudomonadati</taxon>
        <taxon>Bacteroidota</taxon>
        <taxon>Flavobacteriia</taxon>
        <taxon>Flavobacteriales</taxon>
        <taxon>Flavobacteriaceae</taxon>
        <taxon>Maribacter</taxon>
    </lineage>
</organism>
<keyword evidence="1" id="KW-0378">Hydrolase</keyword>
<dbReference type="OrthoDB" id="1123157at2"/>
<dbReference type="Gene3D" id="3.40.50.1820">
    <property type="entry name" value="alpha/beta hydrolase"/>
    <property type="match status" value="1"/>
</dbReference>
<dbReference type="RefSeq" id="WP_125220973.1">
    <property type="nucleotide sequence ID" value="NZ_QUSX01000001.1"/>
</dbReference>
<dbReference type="Proteomes" id="UP000286990">
    <property type="component" value="Unassembled WGS sequence"/>
</dbReference>
<dbReference type="InterPro" id="IPR029058">
    <property type="entry name" value="AB_hydrolase_fold"/>
</dbReference>
<dbReference type="EMBL" id="QUSX01000001">
    <property type="protein sequence ID" value="RRQ49133.1"/>
    <property type="molecule type" value="Genomic_DNA"/>
</dbReference>
<proteinExistence type="predicted"/>
<name>A0A3R8Q3Q3_9FLAO</name>
<reference evidence="2" key="1">
    <citation type="submission" date="2018-12" db="EMBL/GenBank/DDBJ databases">
        <title>Maribacter lutimaris sp. nov., isolated from marine sediment.</title>
        <authorList>
            <person name="Kim K.K."/>
        </authorList>
    </citation>
    <scope>NUCLEOTIDE SEQUENCE [LARGE SCALE GENOMIC DNA]</scope>
    <source>
        <strain evidence="2">PoM-212</strain>
    </source>
</reference>
<evidence type="ECO:0000313" key="2">
    <source>
        <dbReference type="Proteomes" id="UP000286990"/>
    </source>
</evidence>
<keyword evidence="2" id="KW-1185">Reference proteome</keyword>
<comment type="caution">
    <text evidence="1">The sequence shown here is derived from an EMBL/GenBank/DDBJ whole genome shotgun (WGS) entry which is preliminary data.</text>
</comment>
<sequence length="473" mass="53967">MKKIIFLILLVVPLAVFSQQLKIVKGTINDSLAIKGEGGDAETFSLYLPSNFNMSQAWPVLFLFDMQGSSRAVLSMFSSAAEKEGYILASSNDLKDTLSLSQNVLIANRMLNTVYDMIPIHKERVYVGGIGDGGRFATLVPTFIKDIKGVLSCGAALANTEVLTRKNMFYFIGIAGRSDYNYRELQESKKVLDNLKFPNLLLFFEGGHQWAPVDETAIALRSFTLSEMAKGTVPRNDSLVNEYYQNSLIRANELLSNDKPLLAENVLDNATQVYNPFGDLDSLKTSKKILRRSKTYRSKKRLQENFFLKETLTKEDYGYYLEEDILTYNYNNLGWWNFQMSELDKMDKSGNEFEKRMASRLRGFLNALISDNLNIIATDKQVDLEALNFLYQLKTITEPKNPENYLKVISYSALVEDFGTGIFYLEELLKTGYDNIEELYGLENTALFRITPEFNAIVYKYLKNARYKSIEEQ</sequence>
<dbReference type="GO" id="GO:0016787">
    <property type="term" value="F:hydrolase activity"/>
    <property type="evidence" value="ECO:0007669"/>
    <property type="project" value="UniProtKB-KW"/>
</dbReference>
<gene>
    <name evidence="1" type="ORF">DZC72_00415</name>
</gene>
<accession>A0A3R8Q3Q3</accession>
<dbReference type="AlphaFoldDB" id="A0A3R8Q3Q3"/>
<evidence type="ECO:0000313" key="1">
    <source>
        <dbReference type="EMBL" id="RRQ49133.1"/>
    </source>
</evidence>
<protein>
    <submittedName>
        <fullName evidence="1">Alpha/beta hydrolase</fullName>
    </submittedName>
</protein>